<dbReference type="InterPro" id="IPR001173">
    <property type="entry name" value="Glyco_trans_2-like"/>
</dbReference>
<dbReference type="STRING" id="862515.HMPREF0658_0026"/>
<reference evidence="2" key="1">
    <citation type="submission" date="2010-07" db="EMBL/GenBank/DDBJ databases">
        <authorList>
            <person name="Muzny D."/>
            <person name="Qin X."/>
            <person name="Deng J."/>
            <person name="Jiang H."/>
            <person name="Liu Y."/>
            <person name="Qu J."/>
            <person name="Song X.-Z."/>
            <person name="Zhang L."/>
            <person name="Thornton R."/>
            <person name="Coyle M."/>
            <person name="Francisco L."/>
            <person name="Jackson L."/>
            <person name="Javaid M."/>
            <person name="Korchina V."/>
            <person name="Kovar C."/>
            <person name="Mata R."/>
            <person name="Mathew T."/>
            <person name="Ngo R."/>
            <person name="Nguyen L."/>
            <person name="Nguyen N."/>
            <person name="Okwuonu G."/>
            <person name="Ongeri F."/>
            <person name="Pham C."/>
            <person name="Simmons D."/>
            <person name="Wilczek-Boney K."/>
            <person name="Hale W."/>
            <person name="Jakkamsetti A."/>
            <person name="Pham P."/>
            <person name="Ruth R."/>
            <person name="San Lucas F."/>
            <person name="Warren J."/>
            <person name="Zhang J."/>
            <person name="Zhao Z."/>
            <person name="Zhou C."/>
            <person name="Zhu D."/>
            <person name="Lee S."/>
            <person name="Bess C."/>
            <person name="Blankenburg K."/>
            <person name="Forbes L."/>
            <person name="Fu Q."/>
            <person name="Gubbala S."/>
            <person name="Hirani K."/>
            <person name="Jayaseelan J.C."/>
            <person name="Lara F."/>
            <person name="Munidasa M."/>
            <person name="Palculict T."/>
            <person name="Patil S."/>
            <person name="Pu L.-L."/>
            <person name="Saada N."/>
            <person name="Tang L."/>
            <person name="Weissenberger G."/>
            <person name="Zhu Y."/>
            <person name="Hemphill L."/>
            <person name="Shang Y."/>
            <person name="Youmans B."/>
            <person name="Ayvaz T."/>
            <person name="Ross M."/>
            <person name="Santibanez J."/>
            <person name="Aqrawi P."/>
            <person name="Gross S."/>
            <person name="Joshi V."/>
            <person name="Fowler G."/>
            <person name="Nazareth L."/>
            <person name="Reid J."/>
            <person name="Worley K."/>
            <person name="Petrosino J."/>
            <person name="Highlander S."/>
            <person name="Gibbs R."/>
        </authorList>
    </citation>
    <scope>NUCLEOTIDE SEQUENCE [LARGE SCALE GENOMIC DNA]</scope>
    <source>
        <strain evidence="2">DSM 16973</strain>
    </source>
</reference>
<dbReference type="EC" id="2.4.-.-" evidence="2"/>
<dbReference type="PANTHER" id="PTHR43685:SF3">
    <property type="entry name" value="SLR2126 PROTEIN"/>
    <property type="match status" value="1"/>
</dbReference>
<keyword evidence="2" id="KW-0328">Glycosyltransferase</keyword>
<dbReference type="EMBL" id="AEEI01000002">
    <property type="protein sequence ID" value="EFM03040.1"/>
    <property type="molecule type" value="Genomic_DNA"/>
</dbReference>
<dbReference type="InterPro" id="IPR029044">
    <property type="entry name" value="Nucleotide-diphossugar_trans"/>
</dbReference>
<comment type="caution">
    <text evidence="2">The sequence shown here is derived from an EMBL/GenBank/DDBJ whole genome shotgun (WGS) entry which is preliminary data.</text>
</comment>
<sequence>MQELSVKIVSYLFVLSAAKLNQFMRAPKQNGVFIHHLRYYVYFCGIIDTFFDMKPSLSILIPTYNDECYKLVSALYEQAERLRKSGTFEYEIIVADDGSTSDFVISENKRIRELPHCQYILREENIGRAAIRNYLMSLSKHEWLLFIDSDMLVETDSFLENYVCEDGDCVFYGGYKVRKNDSEQAWNLRYLYETANEKRHLSTMRTRKPYRDFHTSNFMVARHVMKANPLDTRFRYYGYEDVFFGKRLAELHIPIKHLDNPLLFSVFESNTAFVKKTEEGLRTLFLFREELRGYSTLLALYERMESLHLIRAMRFFHHVFGRLERFILCGRFPNLFFFRLYKLGYFTMLFL</sequence>
<dbReference type="HOGENOM" id="CLU_077345_0_0_10"/>
<dbReference type="Gene3D" id="3.90.550.10">
    <property type="entry name" value="Spore Coat Polysaccharide Biosynthesis Protein SpsA, Chain A"/>
    <property type="match status" value="1"/>
</dbReference>
<organism evidence="2 3">
    <name type="scientific">Hoylesella marshii DSM 16973 = JCM 13450</name>
    <dbReference type="NCBI Taxonomy" id="862515"/>
    <lineage>
        <taxon>Bacteria</taxon>
        <taxon>Pseudomonadati</taxon>
        <taxon>Bacteroidota</taxon>
        <taxon>Bacteroidia</taxon>
        <taxon>Bacteroidales</taxon>
        <taxon>Prevotellaceae</taxon>
        <taxon>Hoylesella</taxon>
    </lineage>
</organism>
<dbReference type="CDD" id="cd00761">
    <property type="entry name" value="Glyco_tranf_GTA_type"/>
    <property type="match status" value="1"/>
</dbReference>
<dbReference type="Pfam" id="PF00535">
    <property type="entry name" value="Glycos_transf_2"/>
    <property type="match status" value="1"/>
</dbReference>
<evidence type="ECO:0000313" key="3">
    <source>
        <dbReference type="Proteomes" id="UP000004394"/>
    </source>
</evidence>
<protein>
    <submittedName>
        <fullName evidence="2">Glycosyltransferase, group 2 family protein</fullName>
        <ecNumber evidence="2">2.4.-.-</ecNumber>
    </submittedName>
</protein>
<feature type="domain" description="Glycosyltransferase 2-like" evidence="1">
    <location>
        <begin position="58"/>
        <end position="218"/>
    </location>
</feature>
<accession>E0NPC5</accession>
<evidence type="ECO:0000259" key="1">
    <source>
        <dbReference type="Pfam" id="PF00535"/>
    </source>
</evidence>
<keyword evidence="2" id="KW-0808">Transferase</keyword>
<evidence type="ECO:0000313" key="2">
    <source>
        <dbReference type="EMBL" id="EFM03040.1"/>
    </source>
</evidence>
<dbReference type="BioCyc" id="PMAR862515-HMP:GMOO-27-MONOMER"/>
<dbReference type="Proteomes" id="UP000004394">
    <property type="component" value="Unassembled WGS sequence"/>
</dbReference>
<dbReference type="AlphaFoldDB" id="E0NPC5"/>
<proteinExistence type="predicted"/>
<name>E0NPC5_9BACT</name>
<keyword evidence="3" id="KW-1185">Reference proteome</keyword>
<dbReference type="GO" id="GO:0016757">
    <property type="term" value="F:glycosyltransferase activity"/>
    <property type="evidence" value="ECO:0007669"/>
    <property type="project" value="UniProtKB-KW"/>
</dbReference>
<gene>
    <name evidence="2" type="ORF">HMPREF0658_0026</name>
</gene>
<dbReference type="PANTHER" id="PTHR43685">
    <property type="entry name" value="GLYCOSYLTRANSFERASE"/>
    <property type="match status" value="1"/>
</dbReference>
<dbReference type="SUPFAM" id="SSF53448">
    <property type="entry name" value="Nucleotide-diphospho-sugar transferases"/>
    <property type="match status" value="1"/>
</dbReference>
<dbReference type="eggNOG" id="COG0463">
    <property type="taxonomic scope" value="Bacteria"/>
</dbReference>
<dbReference type="InterPro" id="IPR050834">
    <property type="entry name" value="Glycosyltransf_2"/>
</dbReference>